<gene>
    <name evidence="8" type="ORF">DILT_LOCUS4942</name>
</gene>
<dbReference type="SUPFAM" id="SSF46689">
    <property type="entry name" value="Homeodomain-like"/>
    <property type="match status" value="1"/>
</dbReference>
<proteinExistence type="predicted"/>
<dbReference type="Pfam" id="PF00046">
    <property type="entry name" value="Homeodomain"/>
    <property type="match status" value="1"/>
</dbReference>
<evidence type="ECO:0000256" key="2">
    <source>
        <dbReference type="ARBA" id="ARBA00023155"/>
    </source>
</evidence>
<dbReference type="Proteomes" id="UP000281553">
    <property type="component" value="Unassembled WGS sequence"/>
</dbReference>
<dbReference type="Gene3D" id="1.10.10.60">
    <property type="entry name" value="Homeodomain-like"/>
    <property type="match status" value="1"/>
</dbReference>
<dbReference type="GO" id="GO:0000981">
    <property type="term" value="F:DNA-binding transcription factor activity, RNA polymerase II-specific"/>
    <property type="evidence" value="ECO:0007669"/>
    <property type="project" value="TreeGrafter"/>
</dbReference>
<dbReference type="CDD" id="cd00086">
    <property type="entry name" value="homeodomain"/>
    <property type="match status" value="1"/>
</dbReference>
<dbReference type="OrthoDB" id="6159439at2759"/>
<accession>A0A3P7LS88</accession>
<feature type="compositionally biased region" description="Polar residues" evidence="6">
    <location>
        <begin position="43"/>
        <end position="62"/>
    </location>
</feature>
<dbReference type="InterPro" id="IPR001356">
    <property type="entry name" value="HD"/>
</dbReference>
<evidence type="ECO:0000313" key="9">
    <source>
        <dbReference type="Proteomes" id="UP000281553"/>
    </source>
</evidence>
<feature type="compositionally biased region" description="Polar residues" evidence="6">
    <location>
        <begin position="1"/>
        <end position="19"/>
    </location>
</feature>
<evidence type="ECO:0000256" key="6">
    <source>
        <dbReference type="SAM" id="MobiDB-lite"/>
    </source>
</evidence>
<sequence>MNTVVTKSSYAHTSATDWNSPGGYVNPYSYHPSENLRGPDHQNPAQSQSTGGVSTDYSTTSIDYIVSKLPSPGTKPTLGWTDYRPNADEAGPASIGDSGSDNETAEADKKSATSKVPSKRARTAYTQPQLLELEKEFWYNKYLCRPRRIELATSLNLTEKQVKVNPIT</sequence>
<evidence type="ECO:0000256" key="3">
    <source>
        <dbReference type="ARBA" id="ARBA00023242"/>
    </source>
</evidence>
<dbReference type="InterPro" id="IPR009057">
    <property type="entry name" value="Homeodomain-like_sf"/>
</dbReference>
<keyword evidence="2 4" id="KW-0371">Homeobox</keyword>
<keyword evidence="3 4" id="KW-0539">Nucleus</keyword>
<organism evidence="8 9">
    <name type="scientific">Dibothriocephalus latus</name>
    <name type="common">Fish tapeworm</name>
    <name type="synonym">Diphyllobothrium latum</name>
    <dbReference type="NCBI Taxonomy" id="60516"/>
    <lineage>
        <taxon>Eukaryota</taxon>
        <taxon>Metazoa</taxon>
        <taxon>Spiralia</taxon>
        <taxon>Lophotrochozoa</taxon>
        <taxon>Platyhelminthes</taxon>
        <taxon>Cestoda</taxon>
        <taxon>Eucestoda</taxon>
        <taxon>Diphyllobothriidea</taxon>
        <taxon>Diphyllobothriidae</taxon>
        <taxon>Dibothriocephalus</taxon>
    </lineage>
</organism>
<feature type="domain" description="Homeobox" evidence="7">
    <location>
        <begin position="116"/>
        <end position="164"/>
    </location>
</feature>
<comment type="subcellular location">
    <subcellularLocation>
        <location evidence="4 5">Nucleus</location>
    </subcellularLocation>
</comment>
<dbReference type="PROSITE" id="PS50071">
    <property type="entry name" value="HOMEOBOX_2"/>
    <property type="match status" value="1"/>
</dbReference>
<keyword evidence="1 4" id="KW-0238">DNA-binding</keyword>
<protein>
    <recommendedName>
        <fullName evidence="7">Homeobox domain-containing protein</fullName>
    </recommendedName>
</protein>
<evidence type="ECO:0000256" key="1">
    <source>
        <dbReference type="ARBA" id="ARBA00023125"/>
    </source>
</evidence>
<feature type="region of interest" description="Disordered" evidence="6">
    <location>
        <begin position="1"/>
        <end position="122"/>
    </location>
</feature>
<dbReference type="AlphaFoldDB" id="A0A3P7LS88"/>
<name>A0A3P7LS88_DIBLA</name>
<evidence type="ECO:0000259" key="7">
    <source>
        <dbReference type="PROSITE" id="PS50071"/>
    </source>
</evidence>
<dbReference type="PANTHER" id="PTHR45664:SF12">
    <property type="entry name" value="PANCREAS_DUODENUM HOMEOBOX PROTEIN 1"/>
    <property type="match status" value="1"/>
</dbReference>
<reference evidence="8 9" key="1">
    <citation type="submission" date="2018-11" db="EMBL/GenBank/DDBJ databases">
        <authorList>
            <consortium name="Pathogen Informatics"/>
        </authorList>
    </citation>
    <scope>NUCLEOTIDE SEQUENCE [LARGE SCALE GENOMIC DNA]</scope>
</reference>
<dbReference type="GO" id="GO:0000978">
    <property type="term" value="F:RNA polymerase II cis-regulatory region sequence-specific DNA binding"/>
    <property type="evidence" value="ECO:0007669"/>
    <property type="project" value="TreeGrafter"/>
</dbReference>
<evidence type="ECO:0000313" key="8">
    <source>
        <dbReference type="EMBL" id="VDN09111.1"/>
    </source>
</evidence>
<feature type="DNA-binding region" description="Homeobox" evidence="4">
    <location>
        <begin position="118"/>
        <end position="165"/>
    </location>
</feature>
<evidence type="ECO:0000256" key="4">
    <source>
        <dbReference type="PROSITE-ProRule" id="PRU00108"/>
    </source>
</evidence>
<evidence type="ECO:0000256" key="5">
    <source>
        <dbReference type="RuleBase" id="RU000682"/>
    </source>
</evidence>
<dbReference type="GO" id="GO:0009893">
    <property type="term" value="P:positive regulation of metabolic process"/>
    <property type="evidence" value="ECO:0007669"/>
    <property type="project" value="UniProtKB-ARBA"/>
</dbReference>
<dbReference type="EMBL" id="UYRU01046416">
    <property type="protein sequence ID" value="VDN09111.1"/>
    <property type="molecule type" value="Genomic_DNA"/>
</dbReference>
<dbReference type="PANTHER" id="PTHR45664">
    <property type="entry name" value="PROTEIN ZERKNUELLT 1-RELATED"/>
    <property type="match status" value="1"/>
</dbReference>
<dbReference type="SMART" id="SM00389">
    <property type="entry name" value="HOX"/>
    <property type="match status" value="1"/>
</dbReference>
<keyword evidence="9" id="KW-1185">Reference proteome</keyword>
<dbReference type="GO" id="GO:0005634">
    <property type="term" value="C:nucleus"/>
    <property type="evidence" value="ECO:0007669"/>
    <property type="project" value="UniProtKB-SubCell"/>
</dbReference>